<dbReference type="InterPro" id="IPR013747">
    <property type="entry name" value="ACP_syn_III_C"/>
</dbReference>
<evidence type="ECO:0000256" key="1">
    <source>
        <dbReference type="ARBA" id="ARBA00022679"/>
    </source>
</evidence>
<dbReference type="SUPFAM" id="SSF53901">
    <property type="entry name" value="Thiolase-like"/>
    <property type="match status" value="1"/>
</dbReference>
<sequence>MAFLDIRNVVIKGVAACVPKAIEENIDIINIPASDLEKLIKNTGVQRRHIIAPGTCTSDLCFAAAEKLIADLKWDKSEIEGLIFVSQTPDYILPATSCILQNRLGISTECLTLDISLGCSGFVYGLSTIAGYMQSGAIKKALLLTGDTSSMTCSSEDKSSYPLFGDAGTALALEYADGDGGIKFHLGTDGAGFESIIIKDGGYRNQTTQSSLDRNTVSEGISRNNLELALDGMDVFSFGISKAPETVKLLIEKFGLEKDSIDYFYFHQANLMMNERIRKKLQLPEEKAPLSLKDFGNTSSASIPLTMVTQTAMELKNGKNSIVACGFGVGLSWATMQCNTENLVIPDLLYYG</sequence>
<dbReference type="Pfam" id="PF08541">
    <property type="entry name" value="ACP_syn_III_C"/>
    <property type="match status" value="1"/>
</dbReference>
<gene>
    <name evidence="5" type="ORF">EPL05_01950</name>
</gene>
<proteinExistence type="predicted"/>
<dbReference type="InterPro" id="IPR016039">
    <property type="entry name" value="Thiolase-like"/>
</dbReference>
<evidence type="ECO:0000256" key="2">
    <source>
        <dbReference type="ARBA" id="ARBA00023315"/>
    </source>
</evidence>
<evidence type="ECO:0000313" key="5">
    <source>
        <dbReference type="EMBL" id="RWY57320.1"/>
    </source>
</evidence>
<dbReference type="GO" id="GO:0004315">
    <property type="term" value="F:3-oxoacyl-[acyl-carrier-protein] synthase activity"/>
    <property type="evidence" value="ECO:0007669"/>
    <property type="project" value="InterPro"/>
</dbReference>
<dbReference type="Pfam" id="PF08545">
    <property type="entry name" value="ACP_syn_III"/>
    <property type="match status" value="1"/>
</dbReference>
<dbReference type="InterPro" id="IPR013751">
    <property type="entry name" value="ACP_syn_III_N"/>
</dbReference>
<dbReference type="OrthoDB" id="9815506at2"/>
<name>A0A3S3WHP9_9SPHI</name>
<feature type="domain" description="Beta-ketoacyl-[acyl-carrier-protein] synthase III C-terminal" evidence="3">
    <location>
        <begin position="252"/>
        <end position="336"/>
    </location>
</feature>
<organism evidence="5 6">
    <name type="scientific">Mucilaginibacter gilvus</name>
    <dbReference type="NCBI Taxonomy" id="2305909"/>
    <lineage>
        <taxon>Bacteria</taxon>
        <taxon>Pseudomonadati</taxon>
        <taxon>Bacteroidota</taxon>
        <taxon>Sphingobacteriia</taxon>
        <taxon>Sphingobacteriales</taxon>
        <taxon>Sphingobacteriaceae</taxon>
        <taxon>Mucilaginibacter</taxon>
    </lineage>
</organism>
<keyword evidence="2" id="KW-0012">Acyltransferase</keyword>
<dbReference type="Gene3D" id="3.40.47.10">
    <property type="match status" value="1"/>
</dbReference>
<dbReference type="CDD" id="cd00830">
    <property type="entry name" value="KAS_III"/>
    <property type="match status" value="1"/>
</dbReference>
<dbReference type="EMBL" id="SBIW01000001">
    <property type="protein sequence ID" value="RWY57320.1"/>
    <property type="molecule type" value="Genomic_DNA"/>
</dbReference>
<evidence type="ECO:0000259" key="4">
    <source>
        <dbReference type="Pfam" id="PF08545"/>
    </source>
</evidence>
<reference evidence="5 6" key="1">
    <citation type="submission" date="2019-01" db="EMBL/GenBank/DDBJ databases">
        <title>Mucilaginibacter antarcticum sp. nov., isolated from antarctic soil.</title>
        <authorList>
            <person name="Yan Y.-Q."/>
            <person name="Du Z.-J."/>
        </authorList>
    </citation>
    <scope>NUCLEOTIDE SEQUENCE [LARGE SCALE GENOMIC DNA]</scope>
    <source>
        <strain evidence="5 6">F01003</strain>
    </source>
</reference>
<dbReference type="PANTHER" id="PTHR34069:SF3">
    <property type="entry name" value="ACYL-COA:ACYL-COA ALKYLTRANSFERASE"/>
    <property type="match status" value="1"/>
</dbReference>
<evidence type="ECO:0000313" key="6">
    <source>
        <dbReference type="Proteomes" id="UP000286701"/>
    </source>
</evidence>
<dbReference type="RefSeq" id="WP_128531826.1">
    <property type="nucleotide sequence ID" value="NZ_SBIW01000001.1"/>
</dbReference>
<dbReference type="PANTHER" id="PTHR34069">
    <property type="entry name" value="3-OXOACYL-[ACYL-CARRIER-PROTEIN] SYNTHASE 3"/>
    <property type="match status" value="1"/>
</dbReference>
<keyword evidence="1" id="KW-0808">Transferase</keyword>
<dbReference type="AlphaFoldDB" id="A0A3S3WHP9"/>
<evidence type="ECO:0000259" key="3">
    <source>
        <dbReference type="Pfam" id="PF08541"/>
    </source>
</evidence>
<dbReference type="GO" id="GO:0006633">
    <property type="term" value="P:fatty acid biosynthetic process"/>
    <property type="evidence" value="ECO:0007669"/>
    <property type="project" value="InterPro"/>
</dbReference>
<feature type="domain" description="Beta-ketoacyl-[acyl-carrier-protein] synthase III N-terminal" evidence="4">
    <location>
        <begin position="113"/>
        <end position="190"/>
    </location>
</feature>
<dbReference type="Proteomes" id="UP000286701">
    <property type="component" value="Unassembled WGS sequence"/>
</dbReference>
<accession>A0A3S3WHP9</accession>
<comment type="caution">
    <text evidence="5">The sequence shown here is derived from an EMBL/GenBank/DDBJ whole genome shotgun (WGS) entry which is preliminary data.</text>
</comment>
<keyword evidence="6" id="KW-1185">Reference proteome</keyword>
<dbReference type="GO" id="GO:0044550">
    <property type="term" value="P:secondary metabolite biosynthetic process"/>
    <property type="evidence" value="ECO:0007669"/>
    <property type="project" value="TreeGrafter"/>
</dbReference>
<protein>
    <submittedName>
        <fullName evidence="5">Ketoacyl-ACP synthase III</fullName>
    </submittedName>
</protein>